<dbReference type="InterPro" id="IPR011330">
    <property type="entry name" value="Glyco_hydro/deAcase_b/a-brl"/>
</dbReference>
<dbReference type="EMBL" id="CP042905">
    <property type="protein sequence ID" value="QEE15339.1"/>
    <property type="molecule type" value="Genomic_DNA"/>
</dbReference>
<reference evidence="4 5" key="2">
    <citation type="journal article" date="2024" name="Int. J. Syst. Evol. Microbiol.">
        <title>Promethearchaeum syntrophicum gen. nov., sp. nov., an anaerobic, obligately syntrophic archaeon, the first isolate of the lineage 'Asgard' archaea, and proposal of the new archaeal phylum Promethearchaeota phyl. nov. and kingdom Promethearchaeati regn. nov.</title>
        <authorList>
            <person name="Imachi H."/>
            <person name="Nobu M.K."/>
            <person name="Kato S."/>
            <person name="Takaki Y."/>
            <person name="Miyazaki M."/>
            <person name="Miyata M."/>
            <person name="Ogawara M."/>
            <person name="Saito Y."/>
            <person name="Sakai S."/>
            <person name="Tahara Y.O."/>
            <person name="Takano Y."/>
            <person name="Tasumi E."/>
            <person name="Uematsu K."/>
            <person name="Yoshimura T."/>
            <person name="Itoh T."/>
            <person name="Ohkuma M."/>
            <person name="Takai K."/>
        </authorList>
    </citation>
    <scope>NUCLEOTIDE SEQUENCE [LARGE SCALE GENOMIC DNA]</scope>
    <source>
        <strain evidence="4 5">MK-D1</strain>
    </source>
</reference>
<dbReference type="Gene3D" id="3.20.110.20">
    <property type="match status" value="1"/>
</dbReference>
<dbReference type="GO" id="GO:0004556">
    <property type="term" value="F:alpha-amylase activity"/>
    <property type="evidence" value="ECO:0007669"/>
    <property type="project" value="UniProtKB-EC"/>
</dbReference>
<dbReference type="RefSeq" id="WP_147662252.1">
    <property type="nucleotide sequence ID" value="NZ_CP042905.2"/>
</dbReference>
<dbReference type="InterPro" id="IPR052046">
    <property type="entry name" value="GH57_Enzymes"/>
</dbReference>
<evidence type="ECO:0000256" key="2">
    <source>
        <dbReference type="ARBA" id="ARBA00023277"/>
    </source>
</evidence>
<dbReference type="GeneID" id="41329160"/>
<keyword evidence="5" id="KW-1185">Reference proteome</keyword>
<evidence type="ECO:0000256" key="1">
    <source>
        <dbReference type="ARBA" id="ARBA00006821"/>
    </source>
</evidence>
<name>A0A5B9D840_9ARCH</name>
<organism evidence="4 5">
    <name type="scientific">Promethearchaeum syntrophicum</name>
    <dbReference type="NCBI Taxonomy" id="2594042"/>
    <lineage>
        <taxon>Archaea</taxon>
        <taxon>Promethearchaeati</taxon>
        <taxon>Promethearchaeota</taxon>
        <taxon>Promethearchaeia</taxon>
        <taxon>Promethearchaeales</taxon>
        <taxon>Promethearchaeaceae</taxon>
        <taxon>Promethearchaeum</taxon>
    </lineage>
</organism>
<dbReference type="AlphaFoldDB" id="A0A5B9D840"/>
<dbReference type="Pfam" id="PF03065">
    <property type="entry name" value="Glyco_hydro_57"/>
    <property type="match status" value="1"/>
</dbReference>
<reference evidence="4 5" key="1">
    <citation type="journal article" date="2020" name="Nature">
        <title>Isolation of an archaeon at the prokaryote-eukaryote interface.</title>
        <authorList>
            <person name="Imachi H."/>
            <person name="Nobu M.K."/>
            <person name="Nakahara N."/>
            <person name="Morono Y."/>
            <person name="Ogawara M."/>
            <person name="Takaki Y."/>
            <person name="Takano Y."/>
            <person name="Uematsu K."/>
            <person name="Ikuta T."/>
            <person name="Ito M."/>
            <person name="Matsui Y."/>
            <person name="Miyazaki M."/>
            <person name="Murata K."/>
            <person name="Saito Y."/>
            <person name="Sakai S."/>
            <person name="Song C."/>
            <person name="Tasumi E."/>
            <person name="Yamanaka Y."/>
            <person name="Yamaguchi T."/>
            <person name="Kamagata Y."/>
            <person name="Tamaki H."/>
            <person name="Takai K."/>
        </authorList>
    </citation>
    <scope>NUCLEOTIDE SEQUENCE [LARGE SCALE GENOMIC DNA]</scope>
    <source>
        <strain evidence="4 5">MK-D1</strain>
    </source>
</reference>
<dbReference type="KEGG" id="psyt:DSAG12_01164"/>
<dbReference type="Proteomes" id="UP000321408">
    <property type="component" value="Chromosome"/>
</dbReference>
<accession>A0A5B9D840</accession>
<evidence type="ECO:0000313" key="5">
    <source>
        <dbReference type="Proteomes" id="UP000321408"/>
    </source>
</evidence>
<protein>
    <recommendedName>
        <fullName evidence="3">Glycoside hydrolase family 57 N-terminal domain-containing protein</fullName>
    </recommendedName>
</protein>
<dbReference type="GO" id="GO:0005975">
    <property type="term" value="P:carbohydrate metabolic process"/>
    <property type="evidence" value="ECO:0007669"/>
    <property type="project" value="InterPro"/>
</dbReference>
<comment type="similarity">
    <text evidence="1">Belongs to the glycosyl hydrolase 57 family.</text>
</comment>
<gene>
    <name evidence="4" type="ORF">DSAG12_01164</name>
</gene>
<keyword evidence="2" id="KW-0119">Carbohydrate metabolism</keyword>
<dbReference type="PANTHER" id="PTHR36306">
    <property type="entry name" value="ALPHA-AMYLASE-RELATED-RELATED"/>
    <property type="match status" value="1"/>
</dbReference>
<dbReference type="OrthoDB" id="18576at2157"/>
<dbReference type="SUPFAM" id="SSF88713">
    <property type="entry name" value="Glycoside hydrolase/deacetylase"/>
    <property type="match status" value="1"/>
</dbReference>
<feature type="domain" description="Glycoside hydrolase family 57 N-terminal" evidence="3">
    <location>
        <begin position="18"/>
        <end position="254"/>
    </location>
</feature>
<evidence type="ECO:0000259" key="3">
    <source>
        <dbReference type="Pfam" id="PF03065"/>
    </source>
</evidence>
<dbReference type="InterPro" id="IPR004300">
    <property type="entry name" value="Glyco_hydro_57_N"/>
</dbReference>
<proteinExistence type="inferred from homology"/>
<evidence type="ECO:0000313" key="4">
    <source>
        <dbReference type="EMBL" id="QEE15339.1"/>
    </source>
</evidence>
<sequence length="416" mass="48201">MTIFWAPLLHVYQPPWQDLEILKEIYKECYVPLLTMLERHENVKLTLNVQGCLLDLLTRMGLEDAREILRKLIHNGKVELIGSAKFHPILPLIPQDEIIHQIKLNESTLNHHFPGCSLKGFFPPEMAISTNLCQIIKKSGYSWTILDGIANSDKWPQDYIQKTESGLITFFRDSFISNMISFSKIDADGFVEKISQMHDKNSKNDYYIITAQDAETFGHHIKFYETRFLGKVFSLIEDRNDIEISLISNLVDHFPIHKAKKPIKSSSWSTTTSDIASRVPYPLWASPLNPVHKYQYRMLKALYKLMATVEKYNKFNGKNSEFQNYYKTARYFYDQSMHSCWLWWASMKPMWSPNLIYKGADLIMKAALNAQLALINLKVGVADEDYGIIMDNVEKLMTEIIDQEAAGQKVRTYGDF</sequence>